<dbReference type="SUPFAM" id="SSF52777">
    <property type="entry name" value="CoA-dependent acyltransferases"/>
    <property type="match status" value="1"/>
</dbReference>
<dbReference type="GO" id="GO:0005829">
    <property type="term" value="C:cytosol"/>
    <property type="evidence" value="ECO:0007669"/>
    <property type="project" value="TreeGrafter"/>
</dbReference>
<comment type="similarity">
    <text evidence="3 11">Belongs to the 2-oxoacid dehydrogenase family.</text>
</comment>
<dbReference type="SUPFAM" id="SSF47005">
    <property type="entry name" value="Peripheral subunit-binding domain of 2-oxo acid dehydrogenase complex"/>
    <property type="match status" value="1"/>
</dbReference>
<dbReference type="GO" id="GO:0045252">
    <property type="term" value="C:oxoglutarate dehydrogenase complex"/>
    <property type="evidence" value="ECO:0007669"/>
    <property type="project" value="UniProtKB-UniRule"/>
</dbReference>
<dbReference type="NCBIfam" id="TIGR01347">
    <property type="entry name" value="sucB"/>
    <property type="match status" value="1"/>
</dbReference>
<dbReference type="SUPFAM" id="SSF51230">
    <property type="entry name" value="Single hybrid motif"/>
    <property type="match status" value="1"/>
</dbReference>
<sequence length="405" mass="43097">MGLEIKVPPVGESITEVVLSRWVKNDGDFVEMDEIIAELESDKATFELTAEKAGTLKIVAAEGDTLPIGAVVCSIEEGGAAAPAKEAAKAEAPVVADKVAAPVAEKAGDSYASGTPSPAAGKILAEKGVDAGAVKGTGVDGRITKEDAIKAETPKAASPKVEAPKAAPVVAGARNERREKMSPLRKTVAKRLVTVKNETAMLTTFNEVNMKPIMDLRAKYKDQFKEKFGVGLGFMSFFTKAVCEAAKDFPAVNARIEGEEVVYNDFVDVSIAVSAPKGLVVPIIRNAESMTLAQIEKTVIELATKARDSKLTIDEMTGGTFTITNGGVFGSMMSTPIINAPQSAILGMHNIIERPIAENKEVVIRPMMYVALSYDHRIIDGRESVGFLVRVKQLLEDPARLLLGV</sequence>
<dbReference type="Gene3D" id="4.10.320.10">
    <property type="entry name" value="E3-binding domain"/>
    <property type="match status" value="1"/>
</dbReference>
<dbReference type="GO" id="GO:0033512">
    <property type="term" value="P:L-lysine catabolic process to acetyl-CoA via saccharopine"/>
    <property type="evidence" value="ECO:0007669"/>
    <property type="project" value="UniProtKB-UniRule"/>
</dbReference>
<dbReference type="FunFam" id="3.30.559.10:FF:000007">
    <property type="entry name" value="Dihydrolipoamide acetyltransferase component of pyruvate dehydrogenase complex"/>
    <property type="match status" value="1"/>
</dbReference>
<evidence type="ECO:0000256" key="4">
    <source>
        <dbReference type="ARBA" id="ARBA00012945"/>
    </source>
</evidence>
<dbReference type="PANTHER" id="PTHR43416">
    <property type="entry name" value="DIHYDROLIPOYLLYSINE-RESIDUE SUCCINYLTRANSFERASE COMPONENT OF 2-OXOGLUTARATE DEHYDROGENASE COMPLEX, MITOCHONDRIAL-RELATED"/>
    <property type="match status" value="1"/>
</dbReference>
<evidence type="ECO:0000313" key="15">
    <source>
        <dbReference type="Proteomes" id="UP000601055"/>
    </source>
</evidence>
<dbReference type="EC" id="2.3.1.61" evidence="4 11"/>
<evidence type="ECO:0000256" key="2">
    <source>
        <dbReference type="ARBA" id="ARBA00005145"/>
    </source>
</evidence>
<evidence type="ECO:0000256" key="8">
    <source>
        <dbReference type="ARBA" id="ARBA00022823"/>
    </source>
</evidence>
<keyword evidence="7 11" id="KW-0808">Transferase</keyword>
<dbReference type="InterPro" id="IPR036625">
    <property type="entry name" value="E3-bd_dom_sf"/>
</dbReference>
<protein>
    <recommendedName>
        <fullName evidence="5 11">Dihydrolipoyllysine-residue succinyltransferase component of 2-oxoglutarate dehydrogenase complex</fullName>
        <ecNumber evidence="4 11">2.3.1.61</ecNumber>
    </recommendedName>
    <alternativeName>
        <fullName evidence="11">2-oxoglutarate dehydrogenase complex component E2</fullName>
    </alternativeName>
</protein>
<dbReference type="Pfam" id="PF00198">
    <property type="entry name" value="2-oxoacid_dh"/>
    <property type="match status" value="1"/>
</dbReference>
<evidence type="ECO:0000259" key="13">
    <source>
        <dbReference type="PROSITE" id="PS51826"/>
    </source>
</evidence>
<dbReference type="GO" id="GO:0004149">
    <property type="term" value="F:dihydrolipoyllysine-residue succinyltransferase activity"/>
    <property type="evidence" value="ECO:0007669"/>
    <property type="project" value="UniProtKB-UniRule"/>
</dbReference>
<evidence type="ECO:0000256" key="5">
    <source>
        <dbReference type="ARBA" id="ARBA00019511"/>
    </source>
</evidence>
<dbReference type="PROSITE" id="PS51826">
    <property type="entry name" value="PSBD"/>
    <property type="match status" value="1"/>
</dbReference>
<feature type="domain" description="Peripheral subunit-binding (PSBD)" evidence="13">
    <location>
        <begin position="115"/>
        <end position="152"/>
    </location>
</feature>
<keyword evidence="9 11" id="KW-0012">Acyltransferase</keyword>
<reference evidence="14" key="1">
    <citation type="submission" date="2019-11" db="EMBL/GenBank/DDBJ databases">
        <title>Description of Pedobacter sp. LMG 31464T.</title>
        <authorList>
            <person name="Carlier A."/>
            <person name="Qi S."/>
            <person name="Vandamme P."/>
        </authorList>
    </citation>
    <scope>NUCLEOTIDE SEQUENCE</scope>
    <source>
        <strain evidence="14">LMG 31464</strain>
    </source>
</reference>
<comment type="catalytic activity">
    <reaction evidence="10 11">
        <text>N(6)-[(R)-dihydrolipoyl]-L-lysyl-[protein] + succinyl-CoA = N(6)-[(R)-S(8)-succinyldihydrolipoyl]-L-lysyl-[protein] + CoA</text>
        <dbReference type="Rhea" id="RHEA:15213"/>
        <dbReference type="Rhea" id="RHEA-COMP:10475"/>
        <dbReference type="Rhea" id="RHEA-COMP:20092"/>
        <dbReference type="ChEBI" id="CHEBI:57287"/>
        <dbReference type="ChEBI" id="CHEBI:57292"/>
        <dbReference type="ChEBI" id="CHEBI:83100"/>
        <dbReference type="ChEBI" id="CHEBI:83120"/>
        <dbReference type="EC" id="2.3.1.61"/>
    </reaction>
</comment>
<dbReference type="GO" id="GO:0006099">
    <property type="term" value="P:tricarboxylic acid cycle"/>
    <property type="evidence" value="ECO:0007669"/>
    <property type="project" value="UniProtKB-UniRule"/>
</dbReference>
<dbReference type="AlphaFoldDB" id="A0A923E3I6"/>
<evidence type="ECO:0000256" key="9">
    <source>
        <dbReference type="ARBA" id="ARBA00023315"/>
    </source>
</evidence>
<gene>
    <name evidence="14" type="primary">odhB</name>
    <name evidence="14" type="ORF">GM921_14785</name>
</gene>
<dbReference type="Gene3D" id="2.40.50.100">
    <property type="match status" value="1"/>
</dbReference>
<dbReference type="RefSeq" id="WP_182923405.1">
    <property type="nucleotide sequence ID" value="NZ_WNXD01000002.1"/>
</dbReference>
<dbReference type="InterPro" id="IPR011053">
    <property type="entry name" value="Single_hybrid_motif"/>
</dbReference>
<keyword evidence="15" id="KW-1185">Reference proteome</keyword>
<keyword evidence="6 11" id="KW-0816">Tricarboxylic acid cycle</keyword>
<dbReference type="NCBIfam" id="NF004309">
    <property type="entry name" value="PRK05704.1"/>
    <property type="match status" value="1"/>
</dbReference>
<organism evidence="14 15">
    <name type="scientific">Pedobacter planticolens</name>
    <dbReference type="NCBI Taxonomy" id="2679964"/>
    <lineage>
        <taxon>Bacteria</taxon>
        <taxon>Pseudomonadati</taxon>
        <taxon>Bacteroidota</taxon>
        <taxon>Sphingobacteriia</taxon>
        <taxon>Sphingobacteriales</taxon>
        <taxon>Sphingobacteriaceae</taxon>
        <taxon>Pedobacter</taxon>
    </lineage>
</organism>
<proteinExistence type="inferred from homology"/>
<comment type="caution">
    <text evidence="14">The sequence shown here is derived from an EMBL/GenBank/DDBJ whole genome shotgun (WGS) entry which is preliminary data.</text>
</comment>
<keyword evidence="8 11" id="KW-0450">Lipoyl</keyword>
<dbReference type="CDD" id="cd06849">
    <property type="entry name" value="lipoyl_domain"/>
    <property type="match status" value="1"/>
</dbReference>
<dbReference type="InterPro" id="IPR003016">
    <property type="entry name" value="2-oxoA_DH_lipoyl-BS"/>
</dbReference>
<evidence type="ECO:0000259" key="12">
    <source>
        <dbReference type="PROSITE" id="PS50968"/>
    </source>
</evidence>
<dbReference type="InterPro" id="IPR050537">
    <property type="entry name" value="2-oxoacid_dehydrogenase"/>
</dbReference>
<evidence type="ECO:0000256" key="3">
    <source>
        <dbReference type="ARBA" id="ARBA00007317"/>
    </source>
</evidence>
<dbReference type="InterPro" id="IPR001078">
    <property type="entry name" value="2-oxoacid_DH_actylTfrase"/>
</dbReference>
<dbReference type="InterPro" id="IPR000089">
    <property type="entry name" value="Biotin_lipoyl"/>
</dbReference>
<evidence type="ECO:0000256" key="1">
    <source>
        <dbReference type="ARBA" id="ARBA00004052"/>
    </source>
</evidence>
<dbReference type="InterPro" id="IPR004167">
    <property type="entry name" value="PSBD"/>
</dbReference>
<evidence type="ECO:0000256" key="11">
    <source>
        <dbReference type="RuleBase" id="RU361138"/>
    </source>
</evidence>
<evidence type="ECO:0000256" key="6">
    <source>
        <dbReference type="ARBA" id="ARBA00022532"/>
    </source>
</evidence>
<dbReference type="EMBL" id="WNXD01000002">
    <property type="protein sequence ID" value="MBB2146767.1"/>
    <property type="molecule type" value="Genomic_DNA"/>
</dbReference>
<dbReference type="PROSITE" id="PS00189">
    <property type="entry name" value="LIPOYL"/>
    <property type="match status" value="1"/>
</dbReference>
<evidence type="ECO:0000313" key="14">
    <source>
        <dbReference type="EMBL" id="MBB2146767.1"/>
    </source>
</evidence>
<comment type="cofactor">
    <cofactor evidence="11">
        <name>(R)-lipoate</name>
        <dbReference type="ChEBI" id="CHEBI:83088"/>
    </cofactor>
    <text evidence="11">Binds 1 lipoyl cofactor covalently.</text>
</comment>
<evidence type="ECO:0000256" key="10">
    <source>
        <dbReference type="ARBA" id="ARBA00052761"/>
    </source>
</evidence>
<comment type="function">
    <text evidence="1 11">E2 component of the 2-oxoglutarate dehydrogenase (OGDH) complex which catalyzes the second step in the conversion of 2-oxoglutarate to succinyl-CoA and CO(2).</text>
</comment>
<dbReference type="Proteomes" id="UP000601055">
    <property type="component" value="Unassembled WGS sequence"/>
</dbReference>
<comment type="pathway">
    <text evidence="2 11">Amino-acid degradation; L-lysine degradation via saccharopine pathway; glutaryl-CoA from L-lysine: step 6/6.</text>
</comment>
<dbReference type="InterPro" id="IPR023213">
    <property type="entry name" value="CAT-like_dom_sf"/>
</dbReference>
<feature type="domain" description="Lipoyl-binding" evidence="12">
    <location>
        <begin position="2"/>
        <end position="76"/>
    </location>
</feature>
<dbReference type="Gene3D" id="3.30.559.10">
    <property type="entry name" value="Chloramphenicol acetyltransferase-like domain"/>
    <property type="match status" value="1"/>
</dbReference>
<dbReference type="PROSITE" id="PS50968">
    <property type="entry name" value="BIOTINYL_LIPOYL"/>
    <property type="match status" value="1"/>
</dbReference>
<name>A0A923E3I6_9SPHI</name>
<evidence type="ECO:0000256" key="7">
    <source>
        <dbReference type="ARBA" id="ARBA00022679"/>
    </source>
</evidence>
<dbReference type="PANTHER" id="PTHR43416:SF5">
    <property type="entry name" value="DIHYDROLIPOYLLYSINE-RESIDUE SUCCINYLTRANSFERASE COMPONENT OF 2-OXOGLUTARATE DEHYDROGENASE COMPLEX, MITOCHONDRIAL"/>
    <property type="match status" value="1"/>
</dbReference>
<dbReference type="Pfam" id="PF02817">
    <property type="entry name" value="E3_binding"/>
    <property type="match status" value="1"/>
</dbReference>
<dbReference type="Pfam" id="PF00364">
    <property type="entry name" value="Biotin_lipoyl"/>
    <property type="match status" value="1"/>
</dbReference>
<dbReference type="InterPro" id="IPR006255">
    <property type="entry name" value="SucB"/>
</dbReference>
<accession>A0A923E3I6</accession>